<organism evidence="2 3">
    <name type="scientific">Mycobacteroides abscessus MAB_030201_1075</name>
    <dbReference type="NCBI Taxonomy" id="1335410"/>
    <lineage>
        <taxon>Bacteria</taxon>
        <taxon>Bacillati</taxon>
        <taxon>Actinomycetota</taxon>
        <taxon>Actinomycetes</taxon>
        <taxon>Mycobacteriales</taxon>
        <taxon>Mycobacteriaceae</taxon>
        <taxon>Mycobacteroides</taxon>
        <taxon>Mycobacteroides abscessus</taxon>
    </lineage>
</organism>
<accession>A0A829PRV0</accession>
<sequence length="62" mass="7008">MMALHRSGGLNDLDDTADASGETFDGPYEIEDFDSPEDAGSDAWTWDRCSFRFLKPDRFRSS</sequence>
<feature type="region of interest" description="Disordered" evidence="1">
    <location>
        <begin position="1"/>
        <end position="43"/>
    </location>
</feature>
<proteinExistence type="predicted"/>
<reference evidence="2 3" key="1">
    <citation type="submission" date="2014-01" db="EMBL/GenBank/DDBJ databases">
        <authorList>
            <person name="Zelazny A."/>
            <person name="Olivier K."/>
            <person name="Sampaio E.P."/>
            <person name="Holland S.M."/>
            <person name="Tallon L.J."/>
            <person name="Sadzewicz L.K."/>
            <person name="Sengamalay N."/>
            <person name="Fraser C.M."/>
            <person name="Hine E."/>
            <person name="Shefchek K.A."/>
            <person name="Das S.P."/>
            <person name="Shallom S.J."/>
            <person name="Agrawal S."/>
            <person name="Tettelin H."/>
        </authorList>
    </citation>
    <scope>NUCLEOTIDE SEQUENCE [LARGE SCALE GENOMIC DNA]</scope>
    <source>
        <strain evidence="2 3">MAB_030201_1075</strain>
    </source>
</reference>
<gene>
    <name evidence="2" type="ORF">L829_3622</name>
</gene>
<dbReference type="Proteomes" id="UP000019854">
    <property type="component" value="Unassembled WGS sequence"/>
</dbReference>
<name>A0A829PRV0_9MYCO</name>
<dbReference type="AlphaFoldDB" id="A0A829PRV0"/>
<comment type="caution">
    <text evidence="2">The sequence shown here is derived from an EMBL/GenBank/DDBJ whole genome shotgun (WGS) entry which is preliminary data.</text>
</comment>
<evidence type="ECO:0000256" key="1">
    <source>
        <dbReference type="SAM" id="MobiDB-lite"/>
    </source>
</evidence>
<evidence type="ECO:0000313" key="2">
    <source>
        <dbReference type="EMBL" id="ETZ90040.1"/>
    </source>
</evidence>
<dbReference type="EMBL" id="JAOX01000001">
    <property type="protein sequence ID" value="ETZ90040.1"/>
    <property type="molecule type" value="Genomic_DNA"/>
</dbReference>
<feature type="compositionally biased region" description="Acidic residues" evidence="1">
    <location>
        <begin position="28"/>
        <end position="40"/>
    </location>
</feature>
<protein>
    <submittedName>
        <fullName evidence="2">Uncharacterized protein</fullName>
    </submittedName>
</protein>
<evidence type="ECO:0000313" key="3">
    <source>
        <dbReference type="Proteomes" id="UP000019854"/>
    </source>
</evidence>